<evidence type="ECO:0000256" key="10">
    <source>
        <dbReference type="SAM" id="Phobius"/>
    </source>
</evidence>
<dbReference type="SUPFAM" id="SSF81321">
    <property type="entry name" value="Family A G protein-coupled receptor-like"/>
    <property type="match status" value="1"/>
</dbReference>
<comment type="subcellular location">
    <subcellularLocation>
        <location evidence="1">Cell membrane</location>
        <topology evidence="1">Multi-pass membrane protein</topology>
    </subcellularLocation>
</comment>
<evidence type="ECO:0000313" key="12">
    <source>
        <dbReference type="EMBL" id="CAJ0583469.1"/>
    </source>
</evidence>
<dbReference type="EMBL" id="CATQJA010002665">
    <property type="protein sequence ID" value="CAJ0583469.1"/>
    <property type="molecule type" value="Genomic_DNA"/>
</dbReference>
<dbReference type="PANTHER" id="PTHR24246">
    <property type="entry name" value="OLFACTORY RECEPTOR AND ADENOSINE RECEPTOR"/>
    <property type="match status" value="1"/>
</dbReference>
<feature type="transmembrane region" description="Helical" evidence="10">
    <location>
        <begin position="116"/>
        <end position="140"/>
    </location>
</feature>
<dbReference type="InterPro" id="IPR017452">
    <property type="entry name" value="GPCR_Rhodpsn_7TM"/>
</dbReference>
<dbReference type="PROSITE" id="PS50262">
    <property type="entry name" value="G_PROTEIN_RECEP_F1_2"/>
    <property type="match status" value="1"/>
</dbReference>
<dbReference type="GO" id="GO:0005886">
    <property type="term" value="C:plasma membrane"/>
    <property type="evidence" value="ECO:0007669"/>
    <property type="project" value="UniProtKB-SubCell"/>
</dbReference>
<feature type="transmembrane region" description="Helical" evidence="10">
    <location>
        <begin position="189"/>
        <end position="217"/>
    </location>
</feature>
<keyword evidence="8" id="KW-0325">Glycoprotein</keyword>
<sequence length="338" mass="37500">MKNNYNREEEDYLGSDPGTLGILWDGNFSEIDFAEYTNRDDQHDFRTIIGISVMTAAILGIIANFFVLALSMQKVQGDFRHYVANLALVDIICGFLFAFMGFVNVEKNGRLFSMELLTFCALAFYGSFGVMVCALTPISLSRILAASCPAVYEKLFAGPKAMLICILSDLAPVSLLVVMCFANQQLARWLFFCYAIVTVAAYLIAFISNTMVFRIVARHIRVVQSLRDASRLLETRQIAIATLAQALVPLVCQVPAFLTLSSSLLHVEPVTTSEVIVLTQLWLAASPLFDALITIGVIKQYRKETIRLFTSSCKGAAKRKPTSTMIYSDEKEAFDTPV</sequence>
<keyword evidence="9" id="KW-0807">Transducer</keyword>
<feature type="transmembrane region" description="Helical" evidence="10">
    <location>
        <begin position="48"/>
        <end position="70"/>
    </location>
</feature>
<evidence type="ECO:0000259" key="11">
    <source>
        <dbReference type="PROSITE" id="PS50262"/>
    </source>
</evidence>
<dbReference type="CDD" id="cd00637">
    <property type="entry name" value="7tm_classA_rhodopsin-like"/>
    <property type="match status" value="1"/>
</dbReference>
<gene>
    <name evidence="12" type="ORF">MSPICULIGERA_LOCUS21549</name>
</gene>
<accession>A0AA36D988</accession>
<feature type="non-terminal residue" evidence="12">
    <location>
        <position position="1"/>
    </location>
</feature>
<comment type="caution">
    <text evidence="12">The sequence shown here is derived from an EMBL/GenBank/DDBJ whole genome shotgun (WGS) entry which is preliminary data.</text>
</comment>
<dbReference type="GO" id="GO:0004930">
    <property type="term" value="F:G protein-coupled receptor activity"/>
    <property type="evidence" value="ECO:0007669"/>
    <property type="project" value="UniProtKB-KW"/>
</dbReference>
<proteinExistence type="predicted"/>
<dbReference type="Gene3D" id="1.20.1070.10">
    <property type="entry name" value="Rhodopsin 7-helix transmembrane proteins"/>
    <property type="match status" value="1"/>
</dbReference>
<evidence type="ECO:0000256" key="5">
    <source>
        <dbReference type="ARBA" id="ARBA00023040"/>
    </source>
</evidence>
<evidence type="ECO:0000256" key="1">
    <source>
        <dbReference type="ARBA" id="ARBA00004651"/>
    </source>
</evidence>
<evidence type="ECO:0000256" key="7">
    <source>
        <dbReference type="ARBA" id="ARBA00023170"/>
    </source>
</evidence>
<dbReference type="PANTHER" id="PTHR24246:SF51">
    <property type="entry name" value="G_PROTEIN_RECEP_F1_2 DOMAIN-CONTAINING PROTEIN"/>
    <property type="match status" value="1"/>
</dbReference>
<reference evidence="12" key="1">
    <citation type="submission" date="2023-06" db="EMBL/GenBank/DDBJ databases">
        <authorList>
            <person name="Delattre M."/>
        </authorList>
    </citation>
    <scope>NUCLEOTIDE SEQUENCE</scope>
    <source>
        <strain evidence="12">AF72</strain>
    </source>
</reference>
<evidence type="ECO:0000313" key="13">
    <source>
        <dbReference type="Proteomes" id="UP001177023"/>
    </source>
</evidence>
<evidence type="ECO:0000256" key="6">
    <source>
        <dbReference type="ARBA" id="ARBA00023136"/>
    </source>
</evidence>
<protein>
    <recommendedName>
        <fullName evidence="11">G-protein coupled receptors family 1 profile domain-containing protein</fullName>
    </recommendedName>
</protein>
<organism evidence="12 13">
    <name type="scientific">Mesorhabditis spiculigera</name>
    <dbReference type="NCBI Taxonomy" id="96644"/>
    <lineage>
        <taxon>Eukaryota</taxon>
        <taxon>Metazoa</taxon>
        <taxon>Ecdysozoa</taxon>
        <taxon>Nematoda</taxon>
        <taxon>Chromadorea</taxon>
        <taxon>Rhabditida</taxon>
        <taxon>Rhabditina</taxon>
        <taxon>Rhabditomorpha</taxon>
        <taxon>Rhabditoidea</taxon>
        <taxon>Rhabditidae</taxon>
        <taxon>Mesorhabditinae</taxon>
        <taxon>Mesorhabditis</taxon>
    </lineage>
</organism>
<evidence type="ECO:0000256" key="9">
    <source>
        <dbReference type="ARBA" id="ARBA00023224"/>
    </source>
</evidence>
<evidence type="ECO:0000256" key="3">
    <source>
        <dbReference type="ARBA" id="ARBA00022692"/>
    </source>
</evidence>
<keyword evidence="4 10" id="KW-1133">Transmembrane helix</keyword>
<dbReference type="AlphaFoldDB" id="A0AA36D988"/>
<keyword evidence="7" id="KW-0675">Receptor</keyword>
<feature type="transmembrane region" description="Helical" evidence="10">
    <location>
        <begin position="238"/>
        <end position="260"/>
    </location>
</feature>
<keyword evidence="13" id="KW-1185">Reference proteome</keyword>
<feature type="domain" description="G-protein coupled receptors family 1 profile" evidence="11">
    <location>
        <begin position="60"/>
        <end position="294"/>
    </location>
</feature>
<keyword evidence="2" id="KW-1003">Cell membrane</keyword>
<keyword evidence="5" id="KW-0297">G-protein coupled receptor</keyword>
<name>A0AA36D988_9BILA</name>
<feature type="transmembrane region" description="Helical" evidence="10">
    <location>
        <begin position="82"/>
        <end position="104"/>
    </location>
</feature>
<feature type="transmembrane region" description="Helical" evidence="10">
    <location>
        <begin position="280"/>
        <end position="298"/>
    </location>
</feature>
<evidence type="ECO:0000256" key="4">
    <source>
        <dbReference type="ARBA" id="ARBA00022989"/>
    </source>
</evidence>
<keyword evidence="3 10" id="KW-0812">Transmembrane</keyword>
<evidence type="ECO:0000256" key="2">
    <source>
        <dbReference type="ARBA" id="ARBA00022475"/>
    </source>
</evidence>
<keyword evidence="6 10" id="KW-0472">Membrane</keyword>
<dbReference type="Proteomes" id="UP001177023">
    <property type="component" value="Unassembled WGS sequence"/>
</dbReference>
<evidence type="ECO:0000256" key="8">
    <source>
        <dbReference type="ARBA" id="ARBA00023180"/>
    </source>
</evidence>